<reference evidence="7 8" key="1">
    <citation type="journal article" date="2011" name="Nature">
        <title>Genome sequencing reveals insights into physiology and longevity of the naked mole rat.</title>
        <authorList>
            <person name="Kim E.B."/>
            <person name="Fang X."/>
            <person name="Fushan A.A."/>
            <person name="Huang Z."/>
            <person name="Lobanov A.V."/>
            <person name="Han L."/>
            <person name="Marino S.M."/>
            <person name="Sun X."/>
            <person name="Turanov A.A."/>
            <person name="Yang P."/>
            <person name="Yim S.H."/>
            <person name="Zhao X."/>
            <person name="Kasaikina M.V."/>
            <person name="Stoletzki N."/>
            <person name="Peng C."/>
            <person name="Polak P."/>
            <person name="Xiong Z."/>
            <person name="Kiezun A."/>
            <person name="Zhu Y."/>
            <person name="Chen Y."/>
            <person name="Kryukov G.V."/>
            <person name="Zhang Q."/>
            <person name="Peshkin L."/>
            <person name="Yang L."/>
            <person name="Bronson R.T."/>
            <person name="Buffenstein R."/>
            <person name="Wang B."/>
            <person name="Han C."/>
            <person name="Li Q."/>
            <person name="Chen L."/>
            <person name="Zhao W."/>
            <person name="Sunyaev S.R."/>
            <person name="Park T.J."/>
            <person name="Zhang G."/>
            <person name="Wang J."/>
            <person name="Gladyshev V.N."/>
        </authorList>
    </citation>
    <scope>NUCLEOTIDE SEQUENCE [LARGE SCALE GENOMIC DNA]</scope>
</reference>
<dbReference type="GO" id="GO:1900158">
    <property type="term" value="P:negative regulation of bone mineralization involved in bone maturation"/>
    <property type="evidence" value="ECO:0007669"/>
    <property type="project" value="TreeGrafter"/>
</dbReference>
<dbReference type="AlphaFoldDB" id="G5AWU4"/>
<feature type="region of interest" description="Disordered" evidence="6">
    <location>
        <begin position="1"/>
        <end position="68"/>
    </location>
</feature>
<name>G5AWU4_HETGA</name>
<dbReference type="GO" id="GO:0061572">
    <property type="term" value="P:actin filament bundle organization"/>
    <property type="evidence" value="ECO:0007669"/>
    <property type="project" value="InterPro"/>
</dbReference>
<dbReference type="InterPro" id="IPR028215">
    <property type="entry name" value="Refilin"/>
</dbReference>
<gene>
    <name evidence="7" type="ORF">GW7_03155</name>
</gene>
<dbReference type="GO" id="GO:0061182">
    <property type="term" value="P:negative regulation of chondrocyte development"/>
    <property type="evidence" value="ECO:0007669"/>
    <property type="project" value="TreeGrafter"/>
</dbReference>
<protein>
    <submittedName>
        <fullName evidence="7">Protein FAM101A</fullName>
    </submittedName>
</protein>
<evidence type="ECO:0000256" key="2">
    <source>
        <dbReference type="ARBA" id="ARBA00009886"/>
    </source>
</evidence>
<dbReference type="GO" id="GO:0031005">
    <property type="term" value="F:filamin binding"/>
    <property type="evidence" value="ECO:0007669"/>
    <property type="project" value="InterPro"/>
</dbReference>
<dbReference type="Proteomes" id="UP000006813">
    <property type="component" value="Unassembled WGS sequence"/>
</dbReference>
<accession>G5AWU4</accession>
<keyword evidence="5" id="KW-0206">Cytoskeleton</keyword>
<keyword evidence="4" id="KW-0963">Cytoplasm</keyword>
<sequence>MVRHLPLQGVGSLKEQRRDGQLDSPDSGLPPSPPFYARAPGTLDSAPAEGPGAASEAPGPGEARASLCSSCWDEERQKPRPVVRAGPPHGPAVTPLRCCLGVRRVRLCEAGPALHAVFGGLPVTMSEDPGTWALVWGEPFKLRPKEGGRGATTDPGSARSADSLVGLGSVQSTECGQQVARGPPPRFQDALAPQMRPRMLPVVFGESIEVDPEPTHEIRCNSEVKYASERHFRDKVFYAPVPTVTAYSETIVAAPNCTWRSFRSQLTLEPRPRALLFRSTTIIFPKRMRSSFRTTLHCSLGRPRRSFPRRSDLAAPRGCPGQPPVRVGGPADAPLSWPCSGAACGRGEVCDLGRPQDSVHALWGWLRACGRREGDTQAAPGSGGLAGPSAWRTLSLDIRAQLLERALLWQCPMAPDQCSWTEGAPGQH</sequence>
<comment type="subunit">
    <text evidence="3">Interacts with FLNA and FLNB.</text>
</comment>
<dbReference type="GO" id="GO:0032432">
    <property type="term" value="C:actin filament bundle"/>
    <property type="evidence" value="ECO:0007669"/>
    <property type="project" value="TreeGrafter"/>
</dbReference>
<evidence type="ECO:0000256" key="3">
    <source>
        <dbReference type="ARBA" id="ARBA00011189"/>
    </source>
</evidence>
<feature type="region of interest" description="Disordered" evidence="6">
    <location>
        <begin position="144"/>
        <end position="163"/>
    </location>
</feature>
<evidence type="ECO:0000256" key="4">
    <source>
        <dbReference type="ARBA" id="ARBA00022490"/>
    </source>
</evidence>
<evidence type="ECO:0000256" key="1">
    <source>
        <dbReference type="ARBA" id="ARBA00004245"/>
    </source>
</evidence>
<comment type="subcellular location">
    <subcellularLocation>
        <location evidence="1">Cytoplasm</location>
        <location evidence="1">Cytoskeleton</location>
    </subcellularLocation>
</comment>
<dbReference type="FunCoup" id="G5AWU4">
    <property type="interactions" value="15"/>
</dbReference>
<evidence type="ECO:0000313" key="7">
    <source>
        <dbReference type="EMBL" id="EHB01490.1"/>
    </source>
</evidence>
<evidence type="ECO:0000256" key="6">
    <source>
        <dbReference type="SAM" id="MobiDB-lite"/>
    </source>
</evidence>
<evidence type="ECO:0000256" key="5">
    <source>
        <dbReference type="ARBA" id="ARBA00023212"/>
    </source>
</evidence>
<dbReference type="eggNOG" id="ENOG502QQHM">
    <property type="taxonomic scope" value="Eukaryota"/>
</dbReference>
<dbReference type="InParanoid" id="G5AWU4"/>
<dbReference type="EMBL" id="JH167272">
    <property type="protein sequence ID" value="EHB01490.1"/>
    <property type="molecule type" value="Genomic_DNA"/>
</dbReference>
<dbReference type="STRING" id="10181.G5AWU4"/>
<dbReference type="PANTHER" id="PTHR31848">
    <property type="match status" value="1"/>
</dbReference>
<proteinExistence type="inferred from homology"/>
<dbReference type="GO" id="GO:0048705">
    <property type="term" value="P:skeletal system morphogenesis"/>
    <property type="evidence" value="ECO:0007669"/>
    <property type="project" value="TreeGrafter"/>
</dbReference>
<evidence type="ECO:0000313" key="8">
    <source>
        <dbReference type="Proteomes" id="UP000006813"/>
    </source>
</evidence>
<comment type="similarity">
    <text evidence="2">Belongs to the Refilin family.</text>
</comment>
<dbReference type="PANTHER" id="PTHR31848:SF0">
    <property type="entry name" value="REFILIN-A"/>
    <property type="match status" value="1"/>
</dbReference>
<feature type="compositionally biased region" description="Low complexity" evidence="6">
    <location>
        <begin position="45"/>
        <end position="63"/>
    </location>
</feature>
<organism evidence="7 8">
    <name type="scientific">Heterocephalus glaber</name>
    <name type="common">Naked mole rat</name>
    <dbReference type="NCBI Taxonomy" id="10181"/>
    <lineage>
        <taxon>Eukaryota</taxon>
        <taxon>Metazoa</taxon>
        <taxon>Chordata</taxon>
        <taxon>Craniata</taxon>
        <taxon>Vertebrata</taxon>
        <taxon>Euteleostomi</taxon>
        <taxon>Mammalia</taxon>
        <taxon>Eutheria</taxon>
        <taxon>Euarchontoglires</taxon>
        <taxon>Glires</taxon>
        <taxon>Rodentia</taxon>
        <taxon>Hystricomorpha</taxon>
        <taxon>Bathyergidae</taxon>
        <taxon>Heterocephalus</taxon>
    </lineage>
</organism>
<dbReference type="Pfam" id="PF15068">
    <property type="entry name" value="FAM101"/>
    <property type="match status" value="2"/>
</dbReference>